<dbReference type="Proteomes" id="UP001604336">
    <property type="component" value="Unassembled WGS sequence"/>
</dbReference>
<proteinExistence type="predicted"/>
<gene>
    <name evidence="2" type="ORF">Adt_23329</name>
</gene>
<feature type="region of interest" description="Disordered" evidence="1">
    <location>
        <begin position="69"/>
        <end position="111"/>
    </location>
</feature>
<organism evidence="2 3">
    <name type="scientific">Abeliophyllum distichum</name>
    <dbReference type="NCBI Taxonomy" id="126358"/>
    <lineage>
        <taxon>Eukaryota</taxon>
        <taxon>Viridiplantae</taxon>
        <taxon>Streptophyta</taxon>
        <taxon>Embryophyta</taxon>
        <taxon>Tracheophyta</taxon>
        <taxon>Spermatophyta</taxon>
        <taxon>Magnoliopsida</taxon>
        <taxon>eudicotyledons</taxon>
        <taxon>Gunneridae</taxon>
        <taxon>Pentapetalae</taxon>
        <taxon>asterids</taxon>
        <taxon>lamiids</taxon>
        <taxon>Lamiales</taxon>
        <taxon>Oleaceae</taxon>
        <taxon>Forsythieae</taxon>
        <taxon>Abeliophyllum</taxon>
    </lineage>
</organism>
<name>A0ABD1SAJ8_9LAMI</name>
<comment type="caution">
    <text evidence="2">The sequence shown here is derived from an EMBL/GenBank/DDBJ whole genome shotgun (WGS) entry which is preliminary data.</text>
</comment>
<evidence type="ECO:0000313" key="3">
    <source>
        <dbReference type="Proteomes" id="UP001604336"/>
    </source>
</evidence>
<dbReference type="EMBL" id="JBFOLK010000007">
    <property type="protein sequence ID" value="KAL2497779.1"/>
    <property type="molecule type" value="Genomic_DNA"/>
</dbReference>
<feature type="compositionally biased region" description="Polar residues" evidence="1">
    <location>
        <begin position="98"/>
        <end position="111"/>
    </location>
</feature>
<evidence type="ECO:0000256" key="1">
    <source>
        <dbReference type="SAM" id="MobiDB-lite"/>
    </source>
</evidence>
<accession>A0ABD1SAJ8</accession>
<reference evidence="3" key="1">
    <citation type="submission" date="2024-07" db="EMBL/GenBank/DDBJ databases">
        <title>Two chromosome-level genome assemblies of Korean endemic species Abeliophyllum distichum and Forsythia ovata (Oleaceae).</title>
        <authorList>
            <person name="Jang H."/>
        </authorList>
    </citation>
    <scope>NUCLEOTIDE SEQUENCE [LARGE SCALE GENOMIC DNA]</scope>
</reference>
<protein>
    <submittedName>
        <fullName evidence="2">Uncharacterized protein</fullName>
    </submittedName>
</protein>
<dbReference type="AlphaFoldDB" id="A0ABD1SAJ8"/>
<feature type="compositionally biased region" description="Basic and acidic residues" evidence="1">
    <location>
        <begin position="70"/>
        <end position="97"/>
    </location>
</feature>
<keyword evidence="3" id="KW-1185">Reference proteome</keyword>
<evidence type="ECO:0000313" key="2">
    <source>
        <dbReference type="EMBL" id="KAL2497779.1"/>
    </source>
</evidence>
<sequence>MNKTNISFQNQGASIKNLETQVDQIAIALSPRVLDTLPINAEMNPNESVTSVTIRSDIQLPEIHVNRPVANKENEPSTDEEHVEQIEQTSDIKESSDTQHVTSTIHSYQTI</sequence>